<accession>A0ABP8CMY3</accession>
<dbReference type="Proteomes" id="UP001501682">
    <property type="component" value="Unassembled WGS sequence"/>
</dbReference>
<dbReference type="NCBIfam" id="NF047658">
    <property type="entry name" value="HYC_CC_PP"/>
    <property type="match status" value="1"/>
</dbReference>
<evidence type="ECO:0000313" key="1">
    <source>
        <dbReference type="EMBL" id="GAA4240780.1"/>
    </source>
</evidence>
<dbReference type="Pfam" id="PF26622">
    <property type="entry name" value="DUF8199"/>
    <property type="match status" value="1"/>
</dbReference>
<evidence type="ECO:0000313" key="2">
    <source>
        <dbReference type="Proteomes" id="UP001501682"/>
    </source>
</evidence>
<organism evidence="1 2">
    <name type="scientific">Winogradskyella damuponensis</name>
    <dbReference type="NCBI Taxonomy" id="943939"/>
    <lineage>
        <taxon>Bacteria</taxon>
        <taxon>Pseudomonadati</taxon>
        <taxon>Bacteroidota</taxon>
        <taxon>Flavobacteriia</taxon>
        <taxon>Flavobacteriales</taxon>
        <taxon>Flavobacteriaceae</taxon>
        <taxon>Winogradskyella</taxon>
    </lineage>
</organism>
<dbReference type="EMBL" id="BAABCB010000002">
    <property type="protein sequence ID" value="GAA4240780.1"/>
    <property type="molecule type" value="Genomic_DNA"/>
</dbReference>
<proteinExistence type="predicted"/>
<gene>
    <name evidence="1" type="ORF">GCM10022292_04690</name>
</gene>
<keyword evidence="2" id="KW-1185">Reference proteome</keyword>
<reference evidence="2" key="1">
    <citation type="journal article" date="2019" name="Int. J. Syst. Evol. Microbiol.">
        <title>The Global Catalogue of Microorganisms (GCM) 10K type strain sequencing project: providing services to taxonomists for standard genome sequencing and annotation.</title>
        <authorList>
            <consortium name="The Broad Institute Genomics Platform"/>
            <consortium name="The Broad Institute Genome Sequencing Center for Infectious Disease"/>
            <person name="Wu L."/>
            <person name="Ma J."/>
        </authorList>
    </citation>
    <scope>NUCLEOTIDE SEQUENCE [LARGE SCALE GENOMIC DNA]</scope>
    <source>
        <strain evidence="2">JCM 17633</strain>
    </source>
</reference>
<comment type="caution">
    <text evidence="1">The sequence shown here is derived from an EMBL/GenBank/DDBJ whole genome shotgun (WGS) entry which is preliminary data.</text>
</comment>
<dbReference type="InterPro" id="IPR058512">
    <property type="entry name" value="DUF8199"/>
</dbReference>
<name>A0ABP8CMY3_9FLAO</name>
<protein>
    <submittedName>
        <fullName evidence="1">Uncharacterized protein</fullName>
    </submittedName>
</protein>
<dbReference type="InterPro" id="IPR058060">
    <property type="entry name" value="HYC_CC_PP"/>
</dbReference>
<sequence length="119" mass="13512">MFSTLSLTIDKHFCGDVLVDVAIFSESEKCGMDISKMEATDMVKKSCCKNEIDVIEGLSDLTFNSFEDFDVIKQQVLFAYSYSYINLFEGLPNLVIPHSNYLPPTLVKDIHLLDEVYLI</sequence>